<evidence type="ECO:0000313" key="1">
    <source>
        <dbReference type="EMBL" id="MEK2609868.1"/>
    </source>
</evidence>
<gene>
    <name evidence="1" type="ORF">WLF18_12205</name>
</gene>
<dbReference type="EMBL" id="JBBNAW010000009">
    <property type="protein sequence ID" value="MEK2609868.1"/>
    <property type="molecule type" value="Genomic_DNA"/>
</dbReference>
<keyword evidence="2" id="KW-1185">Reference proteome</keyword>
<evidence type="ECO:0000313" key="2">
    <source>
        <dbReference type="Proteomes" id="UP001386972"/>
    </source>
</evidence>
<accession>A0ABU9A1M8</accession>
<proteinExistence type="predicted"/>
<dbReference type="RefSeq" id="WP_146117334.1">
    <property type="nucleotide sequence ID" value="NZ_JBBNAW010000009.1"/>
</dbReference>
<reference evidence="1 2" key="1">
    <citation type="submission" date="2024-03" db="EMBL/GenBank/DDBJ databases">
        <title>Screening, Identification and Application of a Plant Lactobacillus Strain.</title>
        <authorList>
            <person name="Li Y.L."/>
        </authorList>
    </citation>
    <scope>NUCLEOTIDE SEQUENCE [LARGE SCALE GENOMIC DNA]</scope>
    <source>
        <strain evidence="1 2">JDB</strain>
    </source>
</reference>
<protein>
    <submittedName>
        <fullName evidence="1">Uncharacterized protein</fullName>
    </submittedName>
</protein>
<dbReference type="Proteomes" id="UP001386972">
    <property type="component" value="Unassembled WGS sequence"/>
</dbReference>
<sequence length="82" mass="9548">MYTTDKVTGLQELADKCFPVAVNVVYRRVTPDWCEVKANKILSQRPHDLTKLFGDVRVRRYGVINKRLLEDIETEVQELVIN</sequence>
<name>A0ABU9A1M8_9PSED</name>
<comment type="caution">
    <text evidence="1">The sequence shown here is derived from an EMBL/GenBank/DDBJ whole genome shotgun (WGS) entry which is preliminary data.</text>
</comment>
<organism evidence="1 2">
    <name type="scientific">Pseudomonas shirazensis</name>
    <dbReference type="NCBI Taxonomy" id="2745494"/>
    <lineage>
        <taxon>Bacteria</taxon>
        <taxon>Pseudomonadati</taxon>
        <taxon>Pseudomonadota</taxon>
        <taxon>Gammaproteobacteria</taxon>
        <taxon>Pseudomonadales</taxon>
        <taxon>Pseudomonadaceae</taxon>
        <taxon>Pseudomonas</taxon>
    </lineage>
</organism>